<dbReference type="PANTHER" id="PTHR43685">
    <property type="entry name" value="GLYCOSYLTRANSFERASE"/>
    <property type="match status" value="1"/>
</dbReference>
<dbReference type="AlphaFoldDB" id="A0A515DCX0"/>
<accession>A0A515DCX0</accession>
<dbReference type="EMBL" id="CP035503">
    <property type="protein sequence ID" value="QDL38256.1"/>
    <property type="molecule type" value="Genomic_DNA"/>
</dbReference>
<evidence type="ECO:0000259" key="1">
    <source>
        <dbReference type="Pfam" id="PF00535"/>
    </source>
</evidence>
<organism evidence="2 3">
    <name type="scientific">Rhodoferax sediminis</name>
    <dbReference type="NCBI Taxonomy" id="2509614"/>
    <lineage>
        <taxon>Bacteria</taxon>
        <taxon>Pseudomonadati</taxon>
        <taxon>Pseudomonadota</taxon>
        <taxon>Betaproteobacteria</taxon>
        <taxon>Burkholderiales</taxon>
        <taxon>Comamonadaceae</taxon>
        <taxon>Rhodoferax</taxon>
    </lineage>
</organism>
<evidence type="ECO:0000313" key="3">
    <source>
        <dbReference type="Proteomes" id="UP000316798"/>
    </source>
</evidence>
<protein>
    <submittedName>
        <fullName evidence="2">Glycosyltransferase family 2 protein</fullName>
    </submittedName>
</protein>
<dbReference type="Gene3D" id="3.90.550.10">
    <property type="entry name" value="Spore Coat Polysaccharide Biosynthesis Protein SpsA, Chain A"/>
    <property type="match status" value="1"/>
</dbReference>
<dbReference type="KEGG" id="rhf:EUB48_13885"/>
<dbReference type="Proteomes" id="UP000316798">
    <property type="component" value="Chromosome"/>
</dbReference>
<dbReference type="GO" id="GO:0016740">
    <property type="term" value="F:transferase activity"/>
    <property type="evidence" value="ECO:0007669"/>
    <property type="project" value="UniProtKB-KW"/>
</dbReference>
<dbReference type="InterPro" id="IPR050834">
    <property type="entry name" value="Glycosyltransf_2"/>
</dbReference>
<dbReference type="Pfam" id="PF00535">
    <property type="entry name" value="Glycos_transf_2"/>
    <property type="match status" value="1"/>
</dbReference>
<proteinExistence type="predicted"/>
<dbReference type="InterPro" id="IPR029044">
    <property type="entry name" value="Nucleotide-diphossugar_trans"/>
</dbReference>
<evidence type="ECO:0000313" key="2">
    <source>
        <dbReference type="EMBL" id="QDL38256.1"/>
    </source>
</evidence>
<keyword evidence="3" id="KW-1185">Reference proteome</keyword>
<reference evidence="2 3" key="1">
    <citation type="submission" date="2019-01" db="EMBL/GenBank/DDBJ databases">
        <title>Genomic insights into a novel species Rhodoferax sp.</title>
        <authorList>
            <person name="Jin L."/>
        </authorList>
    </citation>
    <scope>NUCLEOTIDE SEQUENCE [LARGE SCALE GENOMIC DNA]</scope>
    <source>
        <strain evidence="2 3">CHu59-6-5</strain>
    </source>
</reference>
<gene>
    <name evidence="2" type="ORF">EUB48_13885</name>
</gene>
<dbReference type="SUPFAM" id="SSF53448">
    <property type="entry name" value="Nucleotide-diphospho-sugar transferases"/>
    <property type="match status" value="1"/>
</dbReference>
<dbReference type="InterPro" id="IPR001173">
    <property type="entry name" value="Glyco_trans_2-like"/>
</dbReference>
<name>A0A515DCX0_9BURK</name>
<dbReference type="OrthoDB" id="433681at2"/>
<keyword evidence="2" id="KW-0808">Transferase</keyword>
<dbReference type="CDD" id="cd00761">
    <property type="entry name" value="Glyco_tranf_GTA_type"/>
    <property type="match status" value="1"/>
</dbReference>
<dbReference type="PANTHER" id="PTHR43685:SF2">
    <property type="entry name" value="GLYCOSYLTRANSFERASE 2-LIKE DOMAIN-CONTAINING PROTEIN"/>
    <property type="match status" value="1"/>
</dbReference>
<feature type="domain" description="Glycosyltransferase 2-like" evidence="1">
    <location>
        <begin position="31"/>
        <end position="147"/>
    </location>
</feature>
<sequence length="287" mass="31992">MPAFHPRHFCWRMEGSGEGRDAMNKPAISFLMAACRRPRFAMMALESLKRQTMQDWELVVSPDDGEDYSPLVHSDSRVKVVQSDAVQTGPAHARNRALTIASGALVAVLDDDDCVEPAFAAQAVSYFKSHEASFATAPTQYFRNHSGCVVRHIGQFPAMDIDRFGLQFGTMHAIGRRETYPPWKPGFAEDVMHTSKCIDLAGGKIAVLPDASYMLRLHPDSMCAVADGQYISKCYRDLAASLPYEMSDAGAMQTRELLRRRIRMNEAFSRHGGGFGYHRFVKAHSQV</sequence>